<protein>
    <submittedName>
        <fullName evidence="1">Uncharacterized protein</fullName>
    </submittedName>
</protein>
<organism evidence="1 2">
    <name type="scientific">Phycomyces blakesleeanus (strain ATCC 8743b / DSM 1359 / FGSC 10004 / NBRC 33097 / NRRL 1555)</name>
    <dbReference type="NCBI Taxonomy" id="763407"/>
    <lineage>
        <taxon>Eukaryota</taxon>
        <taxon>Fungi</taxon>
        <taxon>Fungi incertae sedis</taxon>
        <taxon>Mucoromycota</taxon>
        <taxon>Mucoromycotina</taxon>
        <taxon>Mucoromycetes</taxon>
        <taxon>Mucorales</taxon>
        <taxon>Phycomycetaceae</taxon>
        <taxon>Phycomyces</taxon>
    </lineage>
</organism>
<dbReference type="EMBL" id="KV440972">
    <property type="protein sequence ID" value="OAD79363.1"/>
    <property type="molecule type" value="Genomic_DNA"/>
</dbReference>
<accession>A0A162V1G4</accession>
<evidence type="ECO:0000313" key="2">
    <source>
        <dbReference type="Proteomes" id="UP000077315"/>
    </source>
</evidence>
<dbReference type="GeneID" id="29001222"/>
<dbReference type="Proteomes" id="UP000077315">
    <property type="component" value="Unassembled WGS sequence"/>
</dbReference>
<evidence type="ECO:0000313" key="1">
    <source>
        <dbReference type="EMBL" id="OAD79363.1"/>
    </source>
</evidence>
<gene>
    <name evidence="1" type="ORF">PHYBLDRAFT_58414</name>
</gene>
<name>A0A162V1G4_PHYB8</name>
<proteinExistence type="predicted"/>
<keyword evidence="2" id="KW-1185">Reference proteome</keyword>
<dbReference type="RefSeq" id="XP_018297403.1">
    <property type="nucleotide sequence ID" value="XM_018440316.1"/>
</dbReference>
<dbReference type="VEuPathDB" id="FungiDB:PHYBLDRAFT_58414"/>
<reference evidence="2" key="1">
    <citation type="submission" date="2015-06" db="EMBL/GenBank/DDBJ databases">
        <title>Expansion of signal transduction pathways in fungi by whole-genome duplication.</title>
        <authorList>
            <consortium name="DOE Joint Genome Institute"/>
            <person name="Corrochano L.M."/>
            <person name="Kuo A."/>
            <person name="Marcet-Houben M."/>
            <person name="Polaino S."/>
            <person name="Salamov A."/>
            <person name="Villalobos J.M."/>
            <person name="Alvarez M.I."/>
            <person name="Avalos J."/>
            <person name="Benito E.P."/>
            <person name="Benoit I."/>
            <person name="Burger G."/>
            <person name="Camino L.P."/>
            <person name="Canovas D."/>
            <person name="Cerda-Olmedo E."/>
            <person name="Cheng J.-F."/>
            <person name="Dominguez A."/>
            <person name="Elias M."/>
            <person name="Eslava A.P."/>
            <person name="Glaser F."/>
            <person name="Grimwood J."/>
            <person name="Gutierrez G."/>
            <person name="Heitman J."/>
            <person name="Henrissat B."/>
            <person name="Iturriaga E.A."/>
            <person name="Lang B.F."/>
            <person name="Lavin J.L."/>
            <person name="Lee S."/>
            <person name="Li W."/>
            <person name="Lindquist E."/>
            <person name="Lopez-Garcia S."/>
            <person name="Luque E.M."/>
            <person name="Marcos A.T."/>
            <person name="Martin J."/>
            <person name="McCluskey K."/>
            <person name="Medina H.R."/>
            <person name="Miralles-Duran A."/>
            <person name="Miyazaki A."/>
            <person name="Munoz-Torres E."/>
            <person name="Oguiza J.A."/>
            <person name="Ohm R."/>
            <person name="Olmedo M."/>
            <person name="Orejas M."/>
            <person name="Ortiz-Castellanos L."/>
            <person name="Pisabarro A.G."/>
            <person name="Rodriguez-Romero J."/>
            <person name="Ruiz-Herrera J."/>
            <person name="Ruiz-Vazquez R."/>
            <person name="Sanz C."/>
            <person name="Schackwitz W."/>
            <person name="Schmutz J."/>
            <person name="Shahriari M."/>
            <person name="Shelest E."/>
            <person name="Silva-Franco F."/>
            <person name="Soanes D."/>
            <person name="Syed K."/>
            <person name="Tagua V.G."/>
            <person name="Talbot N.J."/>
            <person name="Thon M."/>
            <person name="De vries R.P."/>
            <person name="Wiebenga A."/>
            <person name="Yadav J.S."/>
            <person name="Braun E.L."/>
            <person name="Baker S."/>
            <person name="Garre V."/>
            <person name="Horwitz B."/>
            <person name="Torres-Martinez S."/>
            <person name="Idnurm A."/>
            <person name="Herrera-Estrella A."/>
            <person name="Gabaldon T."/>
            <person name="Grigoriev I.V."/>
        </authorList>
    </citation>
    <scope>NUCLEOTIDE SEQUENCE [LARGE SCALE GENOMIC DNA]</scope>
    <source>
        <strain evidence="2">NRRL 1555(-)</strain>
    </source>
</reference>
<dbReference type="AlphaFoldDB" id="A0A162V1G4"/>
<dbReference type="InParanoid" id="A0A162V1G4"/>
<sequence length="118" mass="13387">MISDENIDIVDRIENDEPMYDADMEHDNTMKESTAMKEIEDATAPLVFDISQPLPTPSTNDVKNLEFIQIVKEFGISCNAYEKIASHFNKILASSTSTYRACISYLGKKLLKCFSRIK</sequence>